<evidence type="ECO:0000313" key="2">
    <source>
        <dbReference type="EMBL" id="QKS57114.1"/>
    </source>
</evidence>
<evidence type="ECO:0000256" key="1">
    <source>
        <dbReference type="SAM" id="Phobius"/>
    </source>
</evidence>
<evidence type="ECO:0000313" key="3">
    <source>
        <dbReference type="Proteomes" id="UP000509327"/>
    </source>
</evidence>
<dbReference type="Proteomes" id="UP000509327">
    <property type="component" value="Chromosome"/>
</dbReference>
<proteinExistence type="predicted"/>
<gene>
    <name evidence="2" type="ORF">HUB98_12840</name>
</gene>
<keyword evidence="3" id="KW-1185">Reference proteome</keyword>
<keyword evidence="1" id="KW-1133">Transmembrane helix</keyword>
<reference evidence="2 3" key="1">
    <citation type="submission" date="2020-06" db="EMBL/GenBank/DDBJ databases">
        <title>Complete genome of Paenibacillus barcinonensis KACC11450.</title>
        <authorList>
            <person name="Kim M."/>
            <person name="Park Y.-J."/>
            <person name="Shin J.-H."/>
        </authorList>
    </citation>
    <scope>NUCLEOTIDE SEQUENCE [LARGE SCALE GENOMIC DNA]</scope>
    <source>
        <strain evidence="2 3">KACC11450</strain>
    </source>
</reference>
<dbReference type="EMBL" id="CP054614">
    <property type="protein sequence ID" value="QKS57114.1"/>
    <property type="molecule type" value="Genomic_DNA"/>
</dbReference>
<accession>A0ABX6Q4K6</accession>
<feature type="transmembrane region" description="Helical" evidence="1">
    <location>
        <begin position="37"/>
        <end position="61"/>
    </location>
</feature>
<organism evidence="2 3">
    <name type="scientific">Paenibacillus barcinonensis</name>
    <dbReference type="NCBI Taxonomy" id="198119"/>
    <lineage>
        <taxon>Bacteria</taxon>
        <taxon>Bacillati</taxon>
        <taxon>Bacillota</taxon>
        <taxon>Bacilli</taxon>
        <taxon>Bacillales</taxon>
        <taxon>Paenibacillaceae</taxon>
        <taxon>Paenibacillus</taxon>
    </lineage>
</organism>
<keyword evidence="1" id="KW-0472">Membrane</keyword>
<dbReference type="RefSeq" id="WP_110898404.1">
    <property type="nucleotide sequence ID" value="NZ_CP054614.1"/>
</dbReference>
<keyword evidence="1" id="KW-0812">Transmembrane</keyword>
<protein>
    <submittedName>
        <fullName evidence="2">Uncharacterized protein</fullName>
    </submittedName>
</protein>
<name>A0ABX6Q4K6_PAEBA</name>
<sequence>MRAIVIALKMAHAAAGIPQQHGLEMILHSQRIKDSVRMIIIFVLMQLFLLNTTFVLLYACVMHL</sequence>